<evidence type="ECO:0000256" key="1">
    <source>
        <dbReference type="ARBA" id="ARBA00005417"/>
    </source>
</evidence>
<dbReference type="Proteomes" id="UP000483078">
    <property type="component" value="Unassembled WGS sequence"/>
</dbReference>
<dbReference type="PROSITE" id="PS00211">
    <property type="entry name" value="ABC_TRANSPORTER_1"/>
    <property type="match status" value="1"/>
</dbReference>
<feature type="region of interest" description="Disordered" evidence="9">
    <location>
        <begin position="435"/>
        <end position="458"/>
    </location>
</feature>
<keyword evidence="5" id="KW-0029">Amino-acid transport</keyword>
<evidence type="ECO:0000313" key="12">
    <source>
        <dbReference type="Proteomes" id="UP000483078"/>
    </source>
</evidence>
<gene>
    <name evidence="11" type="ORF">FH759_10175</name>
</gene>
<proteinExistence type="inferred from homology"/>
<feature type="domain" description="ABC transporter" evidence="10">
    <location>
        <begin position="48"/>
        <end position="308"/>
    </location>
</feature>
<keyword evidence="4 8" id="KW-0067">ATP-binding</keyword>
<dbReference type="GO" id="GO:0031460">
    <property type="term" value="P:glycine betaine transport"/>
    <property type="evidence" value="ECO:0007669"/>
    <property type="project" value="InterPro"/>
</dbReference>
<dbReference type="GO" id="GO:0015418">
    <property type="term" value="F:ABC-type quaternary ammonium compound transporting activity"/>
    <property type="evidence" value="ECO:0007669"/>
    <property type="project" value="UniProtKB-EC"/>
</dbReference>
<dbReference type="InterPro" id="IPR017871">
    <property type="entry name" value="ABC_transporter-like_CS"/>
</dbReference>
<evidence type="ECO:0000256" key="8">
    <source>
        <dbReference type="RuleBase" id="RU369116"/>
    </source>
</evidence>
<keyword evidence="2 8" id="KW-0813">Transport</keyword>
<comment type="subunit">
    <text evidence="8">The complex is probably composed of two ATP-binding proteins, two transmembrane proteins and a solute-binding protein.</text>
</comment>
<dbReference type="NCBIfam" id="TIGR01186">
    <property type="entry name" value="proV"/>
    <property type="match status" value="1"/>
</dbReference>
<name>A0A7C9HNG6_9RHOB</name>
<dbReference type="PANTHER" id="PTHR43869:SF1">
    <property type="entry name" value="GLYCINE BETAINE_PROLINE BETAINE TRANSPORT SYSTEM ATP-BINDING PROTEIN PROV"/>
    <property type="match status" value="1"/>
</dbReference>
<dbReference type="Pfam" id="PF00571">
    <property type="entry name" value="CBS"/>
    <property type="match status" value="1"/>
</dbReference>
<dbReference type="SUPFAM" id="SSF52540">
    <property type="entry name" value="P-loop containing nucleoside triphosphate hydrolases"/>
    <property type="match status" value="1"/>
</dbReference>
<dbReference type="InterPro" id="IPR003439">
    <property type="entry name" value="ABC_transporter-like_ATP-bd"/>
</dbReference>
<keyword evidence="8" id="KW-0472">Membrane</keyword>
<feature type="compositionally biased region" description="Basic and acidic residues" evidence="9">
    <location>
        <begin position="439"/>
        <end position="450"/>
    </location>
</feature>
<dbReference type="EMBL" id="VENJ01000013">
    <property type="protein sequence ID" value="MTJ05043.1"/>
    <property type="molecule type" value="Genomic_DNA"/>
</dbReference>
<protein>
    <recommendedName>
        <fullName evidence="8">Quaternary amine transport ATP-binding protein</fullName>
        <ecNumber evidence="8">7.6.2.9</ecNumber>
    </recommendedName>
</protein>
<dbReference type="CDD" id="cd03294">
    <property type="entry name" value="ABC_Pro_Gly_Betaine"/>
    <property type="match status" value="1"/>
</dbReference>
<evidence type="ECO:0000313" key="11">
    <source>
        <dbReference type="EMBL" id="MTJ05043.1"/>
    </source>
</evidence>
<keyword evidence="8" id="KW-0997">Cell inner membrane</keyword>
<comment type="subcellular location">
    <subcellularLocation>
        <location evidence="8">Cell inner membrane</location>
        <topology evidence="8">Peripheral membrane protein</topology>
    </subcellularLocation>
</comment>
<evidence type="ECO:0000256" key="2">
    <source>
        <dbReference type="ARBA" id="ARBA00022448"/>
    </source>
</evidence>
<dbReference type="InterPro" id="IPR046342">
    <property type="entry name" value="CBS_dom_sf"/>
</dbReference>
<comment type="catalytic activity">
    <reaction evidence="6">
        <text>a quaternary ammonium(out) + ATP + H2O = a quaternary ammonium(in) + ADP + phosphate + H(+)</text>
        <dbReference type="Rhea" id="RHEA:11036"/>
        <dbReference type="ChEBI" id="CHEBI:15377"/>
        <dbReference type="ChEBI" id="CHEBI:15378"/>
        <dbReference type="ChEBI" id="CHEBI:30616"/>
        <dbReference type="ChEBI" id="CHEBI:35267"/>
        <dbReference type="ChEBI" id="CHEBI:43474"/>
        <dbReference type="ChEBI" id="CHEBI:456216"/>
        <dbReference type="EC" id="7.6.2.9"/>
    </reaction>
    <physiologicalReaction direction="left-to-right" evidence="6">
        <dbReference type="Rhea" id="RHEA:11037"/>
    </physiologicalReaction>
</comment>
<dbReference type="Pfam" id="PF00005">
    <property type="entry name" value="ABC_tran"/>
    <property type="match status" value="1"/>
</dbReference>
<dbReference type="PROSITE" id="PS50893">
    <property type="entry name" value="ABC_TRANSPORTER_2"/>
    <property type="match status" value="1"/>
</dbReference>
<dbReference type="InterPro" id="IPR003593">
    <property type="entry name" value="AAA+_ATPase"/>
</dbReference>
<sequence length="458" mass="49848">MSRPASSPVQVAGGCKSTEQKLHSTPSARRIRVTPAHWNGRPRLTDKIQVKNLSKVFGDDPDTALAMIRDGKTKDDVLAETGQTIGVQSVDFTVGEGEVFVVMGLSGSGKSTLVRMLNRLIEASDGEIFVDGEDMRRANEATLRRLRLDKVAMVFQHFALFPHKSVRENVEYGLKVAGVSADERRKRALDALDKVGLSAWADRRPSALSGGMQQRVGLARGLAVDPEILLMDEPFSALDPLIRRDMQNELLELQRELKKTIVFITHDLDEALILGDRIAIMKEGRFVQVGTAEEIVGNPADDYVAAFTQDVDRARVFDVQSVMKAPESLDPAQDGVADARRRLDELGRDALHVMRGSELAGIVTRRALAEIEGNGDARLEDVMRPDAPTARPDTHLFTIYGACASGLPVAVIDGDGRFVGVVTPESVFDLLAQDNNTPQHEDAPADKEAAEAASVLSA</sequence>
<dbReference type="InterPro" id="IPR005892">
    <property type="entry name" value="Gly-betaine_transp_ATP-bd"/>
</dbReference>
<keyword evidence="8" id="KW-1003">Cell membrane</keyword>
<evidence type="ECO:0000259" key="10">
    <source>
        <dbReference type="PROSITE" id="PS50893"/>
    </source>
</evidence>
<accession>A0A7C9HNG6</accession>
<evidence type="ECO:0000256" key="3">
    <source>
        <dbReference type="ARBA" id="ARBA00022741"/>
    </source>
</evidence>
<organism evidence="11 12">
    <name type="scientific">Sediminimonas qiaohouensis</name>
    <dbReference type="NCBI Taxonomy" id="552061"/>
    <lineage>
        <taxon>Bacteria</taxon>
        <taxon>Pseudomonadati</taxon>
        <taxon>Pseudomonadota</taxon>
        <taxon>Alphaproteobacteria</taxon>
        <taxon>Rhodobacterales</taxon>
        <taxon>Roseobacteraceae</taxon>
        <taxon>Sediminimonas</taxon>
    </lineage>
</organism>
<evidence type="ECO:0000256" key="5">
    <source>
        <dbReference type="ARBA" id="ARBA00022970"/>
    </source>
</evidence>
<feature type="region of interest" description="Disordered" evidence="9">
    <location>
        <begin position="1"/>
        <end position="27"/>
    </location>
</feature>
<evidence type="ECO:0000256" key="7">
    <source>
        <dbReference type="ARBA" id="ARBA00061968"/>
    </source>
</evidence>
<dbReference type="SMART" id="SM00382">
    <property type="entry name" value="AAA"/>
    <property type="match status" value="1"/>
</dbReference>
<dbReference type="InterPro" id="IPR027417">
    <property type="entry name" value="P-loop_NTPase"/>
</dbReference>
<dbReference type="GO" id="GO:0006865">
    <property type="term" value="P:amino acid transport"/>
    <property type="evidence" value="ECO:0007669"/>
    <property type="project" value="UniProtKB-UniRule"/>
</dbReference>
<dbReference type="FunFam" id="3.40.50.300:FF:000201">
    <property type="entry name" value="Glycine betaine/L-proline ABC transporter ATP-binding protein"/>
    <property type="match status" value="1"/>
</dbReference>
<comment type="subunit">
    <text evidence="7">The complex is probably composed of two ATP-binding proteins (TmoW), two transmembrane proteins (TmoV) and a solute-binding protein (TmoX).</text>
</comment>
<evidence type="ECO:0000256" key="4">
    <source>
        <dbReference type="ARBA" id="ARBA00022840"/>
    </source>
</evidence>
<dbReference type="InterPro" id="IPR000644">
    <property type="entry name" value="CBS_dom"/>
</dbReference>
<comment type="similarity">
    <text evidence="1 8">Belongs to the ABC transporter superfamily.</text>
</comment>
<comment type="caution">
    <text evidence="11">The sequence shown here is derived from an EMBL/GenBank/DDBJ whole genome shotgun (WGS) entry which is preliminary data.</text>
</comment>
<reference evidence="11 12" key="1">
    <citation type="submission" date="2019-06" db="EMBL/GenBank/DDBJ databases">
        <title>Enrichment of Autotrophic Halophilic Microorganisms from Red Sea Brine Pool Using Microbial Electrosynthesis System.</title>
        <authorList>
            <person name="Alqahtani M.F."/>
            <person name="Bajracharya S."/>
            <person name="Katuri K.P."/>
            <person name="Ali M."/>
            <person name="Saikaly P.E."/>
        </authorList>
    </citation>
    <scope>NUCLEOTIDE SEQUENCE [LARGE SCALE GENOMIC DNA]</scope>
    <source>
        <strain evidence="11">MES6</strain>
    </source>
</reference>
<dbReference type="GO" id="GO:0005886">
    <property type="term" value="C:plasma membrane"/>
    <property type="evidence" value="ECO:0007669"/>
    <property type="project" value="UniProtKB-SubCell"/>
</dbReference>
<dbReference type="PANTHER" id="PTHR43869">
    <property type="entry name" value="GLYCINE BETAINE/PROLINE BETAINE TRANSPORT SYSTEM ATP-BINDING PROTEIN PROV"/>
    <property type="match status" value="1"/>
</dbReference>
<dbReference type="PROSITE" id="PS51257">
    <property type="entry name" value="PROKAR_LIPOPROTEIN"/>
    <property type="match status" value="1"/>
</dbReference>
<evidence type="ECO:0000256" key="6">
    <source>
        <dbReference type="ARBA" id="ARBA00051811"/>
    </source>
</evidence>
<dbReference type="SUPFAM" id="SSF54631">
    <property type="entry name" value="CBS-domain pair"/>
    <property type="match status" value="1"/>
</dbReference>
<dbReference type="InterPro" id="IPR051921">
    <property type="entry name" value="ABC_osmolyte_uptake_ATP-bind"/>
</dbReference>
<dbReference type="GO" id="GO:0016887">
    <property type="term" value="F:ATP hydrolysis activity"/>
    <property type="evidence" value="ECO:0007669"/>
    <property type="project" value="UniProtKB-UniRule"/>
</dbReference>
<dbReference type="Gene3D" id="3.10.580.10">
    <property type="entry name" value="CBS-domain"/>
    <property type="match status" value="1"/>
</dbReference>
<evidence type="ECO:0000256" key="9">
    <source>
        <dbReference type="SAM" id="MobiDB-lite"/>
    </source>
</evidence>
<dbReference type="AlphaFoldDB" id="A0A7C9HNG6"/>
<dbReference type="GO" id="GO:0005524">
    <property type="term" value="F:ATP binding"/>
    <property type="evidence" value="ECO:0007669"/>
    <property type="project" value="UniProtKB-UniRule"/>
</dbReference>
<dbReference type="EC" id="7.6.2.9" evidence="8"/>
<dbReference type="GO" id="GO:0006970">
    <property type="term" value="P:response to osmotic stress"/>
    <property type="evidence" value="ECO:0007669"/>
    <property type="project" value="UniProtKB-ARBA"/>
</dbReference>
<dbReference type="Gene3D" id="3.40.50.300">
    <property type="entry name" value="P-loop containing nucleotide triphosphate hydrolases"/>
    <property type="match status" value="1"/>
</dbReference>
<keyword evidence="3 8" id="KW-0547">Nucleotide-binding</keyword>